<reference evidence="3 4" key="1">
    <citation type="journal article" date="2016" name="Nat. Commun.">
        <title>Thousands of microbial genomes shed light on interconnected biogeochemical processes in an aquifer system.</title>
        <authorList>
            <person name="Anantharaman K."/>
            <person name="Brown C.T."/>
            <person name="Hug L.A."/>
            <person name="Sharon I."/>
            <person name="Castelle C.J."/>
            <person name="Probst A.J."/>
            <person name="Thomas B.C."/>
            <person name="Singh A."/>
            <person name="Wilkins M.J."/>
            <person name="Karaoz U."/>
            <person name="Brodie E.L."/>
            <person name="Williams K.H."/>
            <person name="Hubbard S.S."/>
            <person name="Banfield J.F."/>
        </authorList>
    </citation>
    <scope>NUCLEOTIDE SEQUENCE [LARGE SCALE GENOMIC DNA]</scope>
</reference>
<keyword evidence="1" id="KW-0175">Coiled coil</keyword>
<evidence type="ECO:0000256" key="1">
    <source>
        <dbReference type="SAM" id="Coils"/>
    </source>
</evidence>
<feature type="coiled-coil region" evidence="1">
    <location>
        <begin position="56"/>
        <end position="83"/>
    </location>
</feature>
<protein>
    <submittedName>
        <fullName evidence="3">Uncharacterized protein</fullName>
    </submittedName>
</protein>
<sequence>MVSTRSLRQQLHELRFVDQSSWRSEFRFVTEDLERIRENSDDPQSDWDKELEAWFKEWYESQLQELEARLEELHKAYSKILLRKRLTKELKRRRKQRLAKSREPISYTAGSVDDLPTPSQGAAVREGMKHRMRYDRNPGSPPTRRCGYRYAGRGKKTPVKNWKRLRKTRYRLK</sequence>
<name>A0A1F6CCU4_9BACT</name>
<evidence type="ECO:0000313" key="4">
    <source>
        <dbReference type="Proteomes" id="UP000178344"/>
    </source>
</evidence>
<dbReference type="AlphaFoldDB" id="A0A1F6CCU4"/>
<evidence type="ECO:0000313" key="3">
    <source>
        <dbReference type="EMBL" id="OGG47004.1"/>
    </source>
</evidence>
<evidence type="ECO:0000256" key="2">
    <source>
        <dbReference type="SAM" id="MobiDB-lite"/>
    </source>
</evidence>
<feature type="region of interest" description="Disordered" evidence="2">
    <location>
        <begin position="93"/>
        <end position="159"/>
    </location>
</feature>
<comment type="caution">
    <text evidence="3">The sequence shown here is derived from an EMBL/GenBank/DDBJ whole genome shotgun (WGS) entry which is preliminary data.</text>
</comment>
<organism evidence="3 4">
    <name type="scientific">Candidatus Kaiserbacteria bacterium RIFCSPHIGHO2_01_FULL_49_13</name>
    <dbReference type="NCBI Taxonomy" id="1798477"/>
    <lineage>
        <taxon>Bacteria</taxon>
        <taxon>Candidatus Kaiseribacteriota</taxon>
    </lineage>
</organism>
<accession>A0A1F6CCU4</accession>
<dbReference type="Proteomes" id="UP000178344">
    <property type="component" value="Unassembled WGS sequence"/>
</dbReference>
<gene>
    <name evidence="3" type="ORF">A2671_00470</name>
</gene>
<proteinExistence type="predicted"/>
<dbReference type="EMBL" id="MFKQ01000033">
    <property type="protein sequence ID" value="OGG47004.1"/>
    <property type="molecule type" value="Genomic_DNA"/>
</dbReference>